<dbReference type="Proteomes" id="UP001145021">
    <property type="component" value="Unassembled WGS sequence"/>
</dbReference>
<organism evidence="4 5">
    <name type="scientific">Coemansia asiatica</name>
    <dbReference type="NCBI Taxonomy" id="1052880"/>
    <lineage>
        <taxon>Eukaryota</taxon>
        <taxon>Fungi</taxon>
        <taxon>Fungi incertae sedis</taxon>
        <taxon>Zoopagomycota</taxon>
        <taxon>Kickxellomycotina</taxon>
        <taxon>Kickxellomycetes</taxon>
        <taxon>Kickxellales</taxon>
        <taxon>Kickxellaceae</taxon>
        <taxon>Coemansia</taxon>
    </lineage>
</organism>
<dbReference type="InterPro" id="IPR051750">
    <property type="entry name" value="Trans-sulfuration_enzymes"/>
</dbReference>
<dbReference type="PANTHER" id="PTHR42699:SF1">
    <property type="entry name" value="CYSTATHIONINE GAMMA-SYNTHASE-RELATED"/>
    <property type="match status" value="1"/>
</dbReference>
<evidence type="ECO:0000256" key="3">
    <source>
        <dbReference type="SAM" id="MobiDB-lite"/>
    </source>
</evidence>
<evidence type="ECO:0000256" key="2">
    <source>
        <dbReference type="ARBA" id="ARBA00022898"/>
    </source>
</evidence>
<dbReference type="Gene3D" id="3.90.1150.10">
    <property type="entry name" value="Aspartate Aminotransferase, domain 1"/>
    <property type="match status" value="1"/>
</dbReference>
<dbReference type="Gene3D" id="3.40.640.10">
    <property type="entry name" value="Type I PLP-dependent aspartate aminotransferase-like (Major domain)"/>
    <property type="match status" value="1"/>
</dbReference>
<comment type="cofactor">
    <cofactor evidence="1">
        <name>pyridoxal 5'-phosphate</name>
        <dbReference type="ChEBI" id="CHEBI:597326"/>
    </cofactor>
</comment>
<keyword evidence="5" id="KW-1185">Reference proteome</keyword>
<evidence type="ECO:0000313" key="5">
    <source>
        <dbReference type="Proteomes" id="UP001145021"/>
    </source>
</evidence>
<feature type="compositionally biased region" description="Low complexity" evidence="3">
    <location>
        <begin position="211"/>
        <end position="223"/>
    </location>
</feature>
<feature type="region of interest" description="Disordered" evidence="3">
    <location>
        <begin position="208"/>
        <end position="232"/>
    </location>
</feature>
<dbReference type="GO" id="GO:0030170">
    <property type="term" value="F:pyridoxal phosphate binding"/>
    <property type="evidence" value="ECO:0007669"/>
    <property type="project" value="InterPro"/>
</dbReference>
<dbReference type="InterPro" id="IPR015424">
    <property type="entry name" value="PyrdxlP-dep_Trfase"/>
</dbReference>
<comment type="caution">
    <text evidence="4">The sequence shown here is derived from an EMBL/GenBank/DDBJ whole genome shotgun (WGS) entry which is preliminary data.</text>
</comment>
<dbReference type="InterPro" id="IPR015422">
    <property type="entry name" value="PyrdxlP-dep_Trfase_small"/>
</dbReference>
<dbReference type="InterPro" id="IPR015421">
    <property type="entry name" value="PyrdxlP-dep_Trfase_major"/>
</dbReference>
<gene>
    <name evidence="4" type="primary">STR2</name>
    <name evidence="4" type="ORF">LPJ64_004059</name>
</gene>
<accession>A0A9W8CHN0</accession>
<dbReference type="GO" id="GO:0003962">
    <property type="term" value="F:cystathionine gamma-synthase activity"/>
    <property type="evidence" value="ECO:0007669"/>
    <property type="project" value="UniProtKB-EC"/>
</dbReference>
<dbReference type="EC" id="2.5.1.48" evidence="4"/>
<dbReference type="GO" id="GO:0019346">
    <property type="term" value="P:transsulfuration"/>
    <property type="evidence" value="ECO:0007669"/>
    <property type="project" value="InterPro"/>
</dbReference>
<proteinExistence type="predicted"/>
<dbReference type="SUPFAM" id="SSF53383">
    <property type="entry name" value="PLP-dependent transferases"/>
    <property type="match status" value="1"/>
</dbReference>
<name>A0A9W8CHN0_9FUNG</name>
<dbReference type="InterPro" id="IPR000277">
    <property type="entry name" value="Cys/Met-Metab_PyrdxlP-dep_enz"/>
</dbReference>
<protein>
    <submittedName>
        <fullName evidence="4">Cystathionine gamma-synthase</fullName>
        <ecNumber evidence="4">2.5.1.48</ecNumber>
    </submittedName>
</protein>
<dbReference type="Pfam" id="PF01053">
    <property type="entry name" value="Cys_Met_Meta_PP"/>
    <property type="match status" value="1"/>
</dbReference>
<evidence type="ECO:0000313" key="4">
    <source>
        <dbReference type="EMBL" id="KAJ1644256.1"/>
    </source>
</evidence>
<dbReference type="AlphaFoldDB" id="A0A9W8CHN0"/>
<reference evidence="4" key="1">
    <citation type="submission" date="2022-07" db="EMBL/GenBank/DDBJ databases">
        <title>Phylogenomic reconstructions and comparative analyses of Kickxellomycotina fungi.</title>
        <authorList>
            <person name="Reynolds N.K."/>
            <person name="Stajich J.E."/>
            <person name="Barry K."/>
            <person name="Grigoriev I.V."/>
            <person name="Crous P."/>
            <person name="Smith M.E."/>
        </authorList>
    </citation>
    <scope>NUCLEOTIDE SEQUENCE</scope>
    <source>
        <strain evidence="4">NBRC 105413</strain>
    </source>
</reference>
<dbReference type="EMBL" id="JANBOH010000180">
    <property type="protein sequence ID" value="KAJ1644256.1"/>
    <property type="molecule type" value="Genomic_DNA"/>
</dbReference>
<dbReference type="PANTHER" id="PTHR42699">
    <property type="match status" value="1"/>
</dbReference>
<keyword evidence="4" id="KW-0808">Transferase</keyword>
<sequence>MDPQVPLGESVPPNTRYAVSVSLPTWEDNVDYEKGISRVVDRMVGGYPRFFIARSIQKLVTMVKDRFALPSESAMLFPSLKCAERCVAFIYDQAPKQHSADAEYALPRPGQVRIVTHVVEPINKKAAALDATTDALQTPVTIYCVFFPADLFPLAKQYWQHTGDGISARLADHCLRIARVNEELEQTTAPLSPFGSCGMSRRKHGSGYHRAASAAVSPSPSSSGRPTPTADAFVLPASGELRSAAEDDDVLSPEAGIEADTYVEERFGRNLSLKYTANMKAALRRRIAGALSEEEQKQGAQVERGVAGLSADDVYIATTGMGAVFQTHQALLRIGRGKSVCFGFPYTDTLKILQKFGPGAYFLGHGEGSDYDELEQILERHSQSDSEDDGILAIFTECPSNPLLKTADLSRLRELADRYGAALVVDETIGSFPNVDVLSWADVVVSSLTKVFSGDSNVMGGSIVLNPNRAHYARLRQTMDAEFEDLLWCEDAVFLERNSRDFMSRVPRINANALAVAGMLAASPKVARVNYPKFTTAPNYELIKRSTADAGYGGLLSVEFAGGEEASRAFYDSLACCKGPSLGTNFTLASPYTILAHFTELDWAARYGVSPYLVRISIGLEPCDELLAMFQKALDTIPA</sequence>
<keyword evidence="2" id="KW-0663">Pyridoxal phosphate</keyword>
<evidence type="ECO:0000256" key="1">
    <source>
        <dbReference type="ARBA" id="ARBA00001933"/>
    </source>
</evidence>